<sequence length="1393" mass="156932">MTTTKDYEDAFKRACFDRLYNSSSDTRIPSIPSSSSSSSSSLPAVQIDLVELDLSKISTSLNTLNQDASLQQQEINDHTILELAIKKMNVALLREMFDALKSINIADQARILGVKSDLDLAPIQNQDDIADINGWLFTLVEEMSPIDFDVSKDKHDPESNIGTLIRKEKEAQLRSCLSHLSNGTRDQKFADGWILEDKHKYKEQVKTNDINIFFMGTAGAPLFAGHFDIYEGGDVLCNLALQKALEEKKRVMLMRGVGTAVMSLDQPLVYLDHYDSKHNDKLAVTEGDVAGNLLGSGIEARITTAMEMHFIPEMIKLITDGLNKIKVNVTGHSRGAITSFAMADCMDKWMQSLSGLTDEQIETLANSIVEKNKHSQQNKDIEQQIRTELTKKNPAIEQKEITTALKQNQAIEQQNIIAALKKIRNNEIQLKTKLLAYDPVEGRAGLGNVKDGYLGWTANYNLPIYGQSIAFTYEEMPSTVADAFILLADADYREAFQPTIPTFEPTTKQKVMSVVGGHGTMKGNLSDHSNNGQDSYKIAQTSRFIKEAGRASIEFNRADAIEYLFADNLPSFQTTTLFNIFSANSNVADNVSYFLVNDKYDKNDFPKGYTRTKQAFLTALGKSTEDFESEYGPIFLKLKTNAQFSDADTLKIQNFFTECKLKMAADSNLTKQLYFLLKKDIYEIYFNPNDPEKQKLLGDWFKEMKLDTTNVSRRIKLLTTDSEGERYIWVRDNDNKKEYMQLSKRYPNLEFQPKKQMWYPETSYVGGVDSSKRAHKFNNPYWFDFENYFLSRGISTERMTDTLMSTSMQFLDLNEIGMRLLYAPSHPELLRAFEEKSAAFIKHVQENADYPDDIKTEIIAVFKMKAIYQYKMEEAFINDLIHNNSVQINTVDQKMHNYQLETISRLVSQYPEELGATSRKYGKILKEVQKLLKEGKEKKWITEVMAADGEFGAATMVGTGRYDFLGKPIPSDVTKLLNDDGIIQQYIQLSRQIDKYVKAIYKNEMLGYNTKLGAYFGGVFFSKVNSASFKKALKEIHADLSRLSIAEPDAQEKLNVLENQLRQISEANKKDAGSLIEKSTLQRYDLAKEIIKKISHTPNSEESKEAQINRVLSEECGNRSANPNDVLCEVFLQCLKKNETLVYSKKILNSELWENMKKSPRAKSLLQEVLNRDATPFNQGLIRDLVNKDFEHDLFNGAVLHEIVLIDKIADLVVGLLKTAEGKAQCNALNDNGETVLHVLAKNGRLDVLNAIENCEDLKVPRGGSWNISGKLYDGIYSVFGANLGANGLKIVENKDGLSPVMCAIFSSTAANYADVCGVIELLAGKTVNAEGDDKITKYKELAQHLQDKSPEERDALKEKFKQDKNLDGLLAACNPTQSSSSSNAVAPKKGWW</sequence>
<keyword evidence="4" id="KW-1185">Reference proteome</keyword>
<comment type="caution">
    <text evidence="2">The sequence shown here is derived from an EMBL/GenBank/DDBJ whole genome shotgun (WGS) entry which is preliminary data.</text>
</comment>
<reference evidence="2" key="1">
    <citation type="submission" date="2015-09" db="EMBL/GenBank/DDBJ databases">
        <title>Draft Genome Sequences of Two Novel Amoeba-resistant Intranuclear Bacteria, Candidatus Berkiella cookevillensis and Candidatus Berkiella aquae.</title>
        <authorList>
            <person name="Mehari Y.T."/>
            <person name="Arivett B.A."/>
            <person name="Farone A.L."/>
            <person name="Gunderson J.H."/>
            <person name="Farone M.B."/>
        </authorList>
    </citation>
    <scope>NUCLEOTIDE SEQUENCE [LARGE SCALE GENOMIC DNA]</scope>
    <source>
        <strain evidence="2">CC99</strain>
    </source>
</reference>
<dbReference type="EMBL" id="LKHV02000001">
    <property type="protein sequence ID" value="MCS5708529.1"/>
    <property type="molecule type" value="Genomic_DNA"/>
</dbReference>
<protein>
    <submittedName>
        <fullName evidence="2">Uncharacterized protein</fullName>
    </submittedName>
</protein>
<evidence type="ECO:0000256" key="1">
    <source>
        <dbReference type="SAM" id="MobiDB-lite"/>
    </source>
</evidence>
<evidence type="ECO:0000313" key="2">
    <source>
        <dbReference type="EMBL" id="KRG19890.1"/>
    </source>
</evidence>
<gene>
    <name evidence="2" type="ORF">CC99x_00111</name>
    <name evidence="3" type="ORF">CC99x_006360</name>
</gene>
<accession>A0A0Q9YQC1</accession>
<evidence type="ECO:0000313" key="4">
    <source>
        <dbReference type="Proteomes" id="UP000051494"/>
    </source>
</evidence>
<dbReference type="OrthoDB" id="5651860at2"/>
<name>A0A0Q9YQC1_9GAMM</name>
<organism evidence="2">
    <name type="scientific">Candidatus Berkiella cookevillensis</name>
    <dbReference type="NCBI Taxonomy" id="437022"/>
    <lineage>
        <taxon>Bacteria</taxon>
        <taxon>Pseudomonadati</taxon>
        <taxon>Pseudomonadota</taxon>
        <taxon>Gammaproteobacteria</taxon>
        <taxon>Candidatus Berkiellales</taxon>
        <taxon>Candidatus Berkiellaceae</taxon>
        <taxon>Candidatus Berkiella</taxon>
    </lineage>
</organism>
<evidence type="ECO:0000313" key="3">
    <source>
        <dbReference type="EMBL" id="MCS5708529.1"/>
    </source>
</evidence>
<reference evidence="3" key="2">
    <citation type="journal article" date="2016" name="Genome Announc.">
        <title>Draft Genome Sequences of Two Novel Amoeba-Resistant Intranuclear Bacteria, 'Candidatus Berkiella cookevillensis' and 'Candidatus Berkiella aquae'.</title>
        <authorList>
            <person name="Mehari Y.T."/>
            <person name="Arivett B.A."/>
            <person name="Farone A.L."/>
            <person name="Gunderson J.H."/>
            <person name="Farone M.B."/>
        </authorList>
    </citation>
    <scope>NUCLEOTIDE SEQUENCE</scope>
    <source>
        <strain evidence="3">CC99</strain>
    </source>
</reference>
<proteinExistence type="predicted"/>
<reference evidence="3" key="3">
    <citation type="submission" date="2021-06" db="EMBL/GenBank/DDBJ databases">
        <title>Genomic Description and Analysis of Intracellular Bacteria, Candidatus Berkiella cookevillensis and Candidatus Berkiella aquae.</title>
        <authorList>
            <person name="Kidane D.T."/>
            <person name="Mehari Y.T."/>
            <person name="Rice F.C."/>
            <person name="Arivett B.A."/>
            <person name="Farone A.L."/>
            <person name="Berk S.G."/>
            <person name="Farone M.B."/>
        </authorList>
    </citation>
    <scope>NUCLEOTIDE SEQUENCE</scope>
    <source>
        <strain evidence="3">CC99</strain>
    </source>
</reference>
<feature type="compositionally biased region" description="Polar residues" evidence="1">
    <location>
        <begin position="1375"/>
        <end position="1385"/>
    </location>
</feature>
<feature type="region of interest" description="Disordered" evidence="1">
    <location>
        <begin position="1373"/>
        <end position="1393"/>
    </location>
</feature>
<dbReference type="RefSeq" id="WP_057622558.1">
    <property type="nucleotide sequence ID" value="NZ_LKHV02000001.1"/>
</dbReference>
<dbReference type="EMBL" id="LKHV01000001">
    <property type="protein sequence ID" value="KRG19890.1"/>
    <property type="molecule type" value="Genomic_DNA"/>
</dbReference>
<dbReference type="Proteomes" id="UP000051494">
    <property type="component" value="Unassembled WGS sequence"/>
</dbReference>